<dbReference type="Proteomes" id="UP000886520">
    <property type="component" value="Chromosome 6"/>
</dbReference>
<dbReference type="AlphaFoldDB" id="A0A9D4V2I7"/>
<evidence type="ECO:0000313" key="1">
    <source>
        <dbReference type="EMBL" id="KAI5078216.1"/>
    </source>
</evidence>
<evidence type="ECO:0000313" key="2">
    <source>
        <dbReference type="Proteomes" id="UP000886520"/>
    </source>
</evidence>
<keyword evidence="2" id="KW-1185">Reference proteome</keyword>
<comment type="caution">
    <text evidence="1">The sequence shown here is derived from an EMBL/GenBank/DDBJ whole genome shotgun (WGS) entry which is preliminary data.</text>
</comment>
<sequence length="97" mass="11124">MLLKKGATFQANILRKKNAQSSRKGCQKGATIESKAMLYSPWSTKVLKLHLCNYLILVFCMRVHTLGICFTQKKGKWCKFHLWASMNILCELFGVLQ</sequence>
<protein>
    <submittedName>
        <fullName evidence="1">Uncharacterized protein</fullName>
    </submittedName>
</protein>
<proteinExistence type="predicted"/>
<accession>A0A9D4V2I7</accession>
<dbReference type="EMBL" id="JABFUD020000006">
    <property type="protein sequence ID" value="KAI5078216.1"/>
    <property type="molecule type" value="Genomic_DNA"/>
</dbReference>
<gene>
    <name evidence="1" type="ORF">GOP47_0005887</name>
</gene>
<reference evidence="1" key="1">
    <citation type="submission" date="2021-01" db="EMBL/GenBank/DDBJ databases">
        <title>Adiantum capillus-veneris genome.</title>
        <authorList>
            <person name="Fang Y."/>
            <person name="Liao Q."/>
        </authorList>
    </citation>
    <scope>NUCLEOTIDE SEQUENCE</scope>
    <source>
        <strain evidence="1">H3</strain>
        <tissue evidence="1">Leaf</tissue>
    </source>
</reference>
<organism evidence="1 2">
    <name type="scientific">Adiantum capillus-veneris</name>
    <name type="common">Maidenhair fern</name>
    <dbReference type="NCBI Taxonomy" id="13818"/>
    <lineage>
        <taxon>Eukaryota</taxon>
        <taxon>Viridiplantae</taxon>
        <taxon>Streptophyta</taxon>
        <taxon>Embryophyta</taxon>
        <taxon>Tracheophyta</taxon>
        <taxon>Polypodiopsida</taxon>
        <taxon>Polypodiidae</taxon>
        <taxon>Polypodiales</taxon>
        <taxon>Pteridineae</taxon>
        <taxon>Pteridaceae</taxon>
        <taxon>Vittarioideae</taxon>
        <taxon>Adiantum</taxon>
    </lineage>
</organism>
<name>A0A9D4V2I7_ADICA</name>